<comment type="subcellular location">
    <subcellularLocation>
        <location evidence="1">Cell membrane</location>
    </subcellularLocation>
</comment>
<evidence type="ECO:0000313" key="10">
    <source>
        <dbReference type="EMBL" id="ACU04685.1"/>
    </source>
</evidence>
<dbReference type="GO" id="GO:0005886">
    <property type="term" value="C:plasma membrane"/>
    <property type="evidence" value="ECO:0007669"/>
    <property type="project" value="UniProtKB-SubCell"/>
</dbReference>
<dbReference type="Gene3D" id="1.10.3210.10">
    <property type="entry name" value="Hypothetical protein af1432"/>
    <property type="match status" value="1"/>
</dbReference>
<keyword evidence="7 8" id="KW-0472">Membrane</keyword>
<keyword evidence="4" id="KW-0547">Nucleotide-binding</keyword>
<dbReference type="KEGG" id="phe:Phep_2481"/>
<keyword evidence="3 8" id="KW-0812">Transmembrane</keyword>
<feature type="transmembrane region" description="Helical" evidence="8">
    <location>
        <begin position="380"/>
        <end position="403"/>
    </location>
</feature>
<dbReference type="HOGENOM" id="CLU_057657_0_0_10"/>
<dbReference type="eggNOG" id="COG4339">
    <property type="taxonomic scope" value="Bacteria"/>
</dbReference>
<feature type="domain" description="Pycsar effector protein" evidence="9">
    <location>
        <begin position="238"/>
        <end position="398"/>
    </location>
</feature>
<evidence type="ECO:0000256" key="4">
    <source>
        <dbReference type="ARBA" id="ARBA00022741"/>
    </source>
</evidence>
<evidence type="ECO:0000256" key="7">
    <source>
        <dbReference type="ARBA" id="ARBA00023136"/>
    </source>
</evidence>
<dbReference type="GO" id="GO:0000166">
    <property type="term" value="F:nucleotide binding"/>
    <property type="evidence" value="ECO:0007669"/>
    <property type="project" value="UniProtKB-KW"/>
</dbReference>
<dbReference type="GO" id="GO:0051607">
    <property type="term" value="P:defense response to virus"/>
    <property type="evidence" value="ECO:0007669"/>
    <property type="project" value="UniProtKB-KW"/>
</dbReference>
<organism evidence="10 11">
    <name type="scientific">Pedobacter heparinus (strain ATCC 13125 / DSM 2366 / CIP 104194 / JCM 7457 / NBRC 12017 / NCIMB 9290 / NRRL B-14731 / HIM 762-3)</name>
    <dbReference type="NCBI Taxonomy" id="485917"/>
    <lineage>
        <taxon>Bacteria</taxon>
        <taxon>Pseudomonadati</taxon>
        <taxon>Bacteroidota</taxon>
        <taxon>Sphingobacteriia</taxon>
        <taxon>Sphingobacteriales</taxon>
        <taxon>Sphingobacteriaceae</taxon>
        <taxon>Pedobacter</taxon>
    </lineage>
</organism>
<evidence type="ECO:0000256" key="2">
    <source>
        <dbReference type="ARBA" id="ARBA00022475"/>
    </source>
</evidence>
<evidence type="ECO:0000256" key="5">
    <source>
        <dbReference type="ARBA" id="ARBA00022989"/>
    </source>
</evidence>
<dbReference type="STRING" id="485917.Phep_2481"/>
<dbReference type="InterPro" id="IPR003607">
    <property type="entry name" value="HD/PDEase_dom"/>
</dbReference>
<protein>
    <recommendedName>
        <fullName evidence="9">Pycsar effector protein domain-containing protein</fullName>
    </recommendedName>
</protein>
<keyword evidence="11" id="KW-1185">Reference proteome</keyword>
<evidence type="ECO:0000256" key="8">
    <source>
        <dbReference type="SAM" id="Phobius"/>
    </source>
</evidence>
<dbReference type="AlphaFoldDB" id="C6XZI9"/>
<evidence type="ECO:0000256" key="6">
    <source>
        <dbReference type="ARBA" id="ARBA00023118"/>
    </source>
</evidence>
<evidence type="ECO:0000259" key="9">
    <source>
        <dbReference type="Pfam" id="PF18967"/>
    </source>
</evidence>
<proteinExistence type="predicted"/>
<dbReference type="EMBL" id="CP001681">
    <property type="protein sequence ID" value="ACU04685.1"/>
    <property type="molecule type" value="Genomic_DNA"/>
</dbReference>
<keyword evidence="5 8" id="KW-1133">Transmembrane helix</keyword>
<keyword evidence="2" id="KW-1003">Cell membrane</keyword>
<reference evidence="10 11" key="1">
    <citation type="journal article" date="2009" name="Stand. Genomic Sci.">
        <title>Complete genome sequence of Pedobacter heparinus type strain (HIM 762-3).</title>
        <authorList>
            <person name="Han C."/>
            <person name="Spring S."/>
            <person name="Lapidus A."/>
            <person name="Del Rio T.G."/>
            <person name="Tice H."/>
            <person name="Copeland A."/>
            <person name="Cheng J.F."/>
            <person name="Lucas S."/>
            <person name="Chen F."/>
            <person name="Nolan M."/>
            <person name="Bruce D."/>
            <person name="Goodwin L."/>
            <person name="Pitluck S."/>
            <person name="Ivanova N."/>
            <person name="Mavromatis K."/>
            <person name="Mikhailova N."/>
            <person name="Pati A."/>
            <person name="Chen A."/>
            <person name="Palaniappan K."/>
            <person name="Land M."/>
            <person name="Hauser L."/>
            <person name="Chang Y.J."/>
            <person name="Jeffries C.C."/>
            <person name="Saunders E."/>
            <person name="Chertkov O."/>
            <person name="Brettin T."/>
            <person name="Goker M."/>
            <person name="Rohde M."/>
            <person name="Bristow J."/>
            <person name="Eisen J.A."/>
            <person name="Markowitz V."/>
            <person name="Hugenholtz P."/>
            <person name="Kyrpides N.C."/>
            <person name="Klenk H.P."/>
            <person name="Detter J.C."/>
        </authorList>
    </citation>
    <scope>NUCLEOTIDE SEQUENCE [LARGE SCALE GENOMIC DNA]</scope>
    <source>
        <strain evidence="11">ATCC 13125 / DSM 2366 / CIP 104194 / JCM 7457 / NBRC 12017 / NCIMB 9290 / NRRL B-14731 / HIM 762-3</strain>
    </source>
</reference>
<sequence length="405" mass="46385">MPGSGSDKNIKEMQYREILDQLRTHVASLFHAHNDARFIYHNLHHTEQVVENTVKIASHYQLSDQDFFIVTAASWFHDLGYLFDCRQHEARGEIMAAEFLTGKGVNPEIIAQVSGCILATRMPQNPVGLLQQIVCDADLFHLGSDSFKERNKLMRREASAFCNKEIDKTEWRVKTIALFKAHHYHTDFCRQLLDAKKAQNLAEMEHKLTHPAPLETTAIVKKEKKKKSDRPERGVETMFRISSTNHQRLSDMADNKAHIMISTNSIILSVILSLLLRKLEDNPHLIIPTLLLLIVCVVTMVFSILATRPSIPEGIFTPEDIREKRVNLLFFGNFYRMSLPDYQEGMLKMMEDRDFLYGSLIKDVYAQGVVLGRKYRLLRIAYSVFMFGIVAAVLAFIVASGWVTM</sequence>
<evidence type="ECO:0000256" key="3">
    <source>
        <dbReference type="ARBA" id="ARBA00022692"/>
    </source>
</evidence>
<gene>
    <name evidence="10" type="ordered locus">Phep_2481</name>
</gene>
<evidence type="ECO:0000313" key="11">
    <source>
        <dbReference type="Proteomes" id="UP000000852"/>
    </source>
</evidence>
<dbReference type="Pfam" id="PF18967">
    <property type="entry name" value="PycTM"/>
    <property type="match status" value="1"/>
</dbReference>
<keyword evidence="6" id="KW-0051">Antiviral defense</keyword>
<dbReference type="CDD" id="cd00077">
    <property type="entry name" value="HDc"/>
    <property type="match status" value="1"/>
</dbReference>
<feature type="transmembrane region" description="Helical" evidence="8">
    <location>
        <begin position="285"/>
        <end position="306"/>
    </location>
</feature>
<dbReference type="InterPro" id="IPR043760">
    <property type="entry name" value="PycTM_dom"/>
</dbReference>
<name>C6XZI9_PEDHD</name>
<evidence type="ECO:0000256" key="1">
    <source>
        <dbReference type="ARBA" id="ARBA00004236"/>
    </source>
</evidence>
<accession>C6XZI9</accession>
<dbReference type="Proteomes" id="UP000000852">
    <property type="component" value="Chromosome"/>
</dbReference>
<dbReference type="SUPFAM" id="SSF109604">
    <property type="entry name" value="HD-domain/PDEase-like"/>
    <property type="match status" value="1"/>
</dbReference>